<evidence type="ECO:0000256" key="7">
    <source>
        <dbReference type="RuleBase" id="RU000394"/>
    </source>
</evidence>
<feature type="compositionally biased region" description="Polar residues" evidence="9">
    <location>
        <begin position="565"/>
        <end position="604"/>
    </location>
</feature>
<sequence length="684" mass="75801">MHGSVSNDDNTDASNSMLVAVRLRPINQHEERQGHRKCCRVIGNQTIVIERLGQPQHHLKSQQRSEREYAFDLAFSEEATQNEIYQRTVRDIIPTILNGFDATIFAYGATGAGKTHTMMGSERDGVLVSSESSEEMEDLQSQDLMLSVDGIIPQALADIFQSIQNRQAEEKNLRLQSATTFEWEVLISYLEVYNEQIRDLLKPSDTPLALREDTAKGVVHVAGLHYEYAHSAEEVLSYLRRGNRFRKTEPTAANQVSSRSHAIIQVLVRHKRIELVPPRAQPGEAITEGKLSLIDLAGSERASATKNRGLRLTEGANINKSLLALANCINSLSSSHSKTRFSRSRESIASKKAFSPVIRTPRRKAHYRDSKLTHLLKNSLEGDCRLIMIANINPSHKCYEETHNTLKYANRAKNIKIQPRKHVVTAEMTYQQQIARLEAENAALRKALAVSQEIQQQNQFAVSNSKVVAPPMSPRKRRYSAFVQDIPASKPLMLQISPTTVDAVALLKAACALPKEALKLDQVPSIQPDVVDLEGEKAASVAPKIGTSIQRSAWLKDTRKPTIKTCASKTSGSDSSSIPRLSRASPSSGAAINRSIPMTSTSKEPQLESHLSLDTSAAAPNTPKFSDSTRPLWNQSSCLRVPSPNFRLDPPTRVLNIQHKNPASRKSHLPSPTSFRVKSQVPAL</sequence>
<evidence type="ECO:0000256" key="3">
    <source>
        <dbReference type="ARBA" id="ARBA00022840"/>
    </source>
</evidence>
<evidence type="ECO:0000256" key="6">
    <source>
        <dbReference type="PROSITE-ProRule" id="PRU00283"/>
    </source>
</evidence>
<dbReference type="PANTHER" id="PTHR47968">
    <property type="entry name" value="CENTROMERE PROTEIN E"/>
    <property type="match status" value="1"/>
</dbReference>
<evidence type="ECO:0000256" key="9">
    <source>
        <dbReference type="SAM" id="MobiDB-lite"/>
    </source>
</evidence>
<dbReference type="InterPro" id="IPR027417">
    <property type="entry name" value="P-loop_NTPase"/>
</dbReference>
<evidence type="ECO:0000259" key="10">
    <source>
        <dbReference type="PROSITE" id="PS50067"/>
    </source>
</evidence>
<organism evidence="11">
    <name type="scientific">Albugo laibachii Nc14</name>
    <dbReference type="NCBI Taxonomy" id="890382"/>
    <lineage>
        <taxon>Eukaryota</taxon>
        <taxon>Sar</taxon>
        <taxon>Stramenopiles</taxon>
        <taxon>Oomycota</taxon>
        <taxon>Peronosporomycetes</taxon>
        <taxon>Albuginales</taxon>
        <taxon>Albuginaceae</taxon>
        <taxon>Albugo</taxon>
    </lineage>
</organism>
<accession>F0WV75</accession>
<dbReference type="Pfam" id="PF00225">
    <property type="entry name" value="Kinesin"/>
    <property type="match status" value="1"/>
</dbReference>
<keyword evidence="5 6" id="KW-0505">Motor protein</keyword>
<dbReference type="GO" id="GO:0005524">
    <property type="term" value="F:ATP binding"/>
    <property type="evidence" value="ECO:0007669"/>
    <property type="project" value="UniProtKB-UniRule"/>
</dbReference>
<keyword evidence="1 7" id="KW-0493">Microtubule</keyword>
<dbReference type="PROSITE" id="PS50067">
    <property type="entry name" value="KINESIN_MOTOR_2"/>
    <property type="match status" value="1"/>
</dbReference>
<evidence type="ECO:0000256" key="1">
    <source>
        <dbReference type="ARBA" id="ARBA00022701"/>
    </source>
</evidence>
<proteinExistence type="inferred from homology"/>
<dbReference type="GO" id="GO:0005874">
    <property type="term" value="C:microtubule"/>
    <property type="evidence" value="ECO:0007669"/>
    <property type="project" value="UniProtKB-KW"/>
</dbReference>
<dbReference type="InterPro" id="IPR019821">
    <property type="entry name" value="Kinesin_motor_CS"/>
</dbReference>
<keyword evidence="2 6" id="KW-0547">Nucleotide-binding</keyword>
<dbReference type="AlphaFoldDB" id="F0WV75"/>
<evidence type="ECO:0000256" key="8">
    <source>
        <dbReference type="SAM" id="Coils"/>
    </source>
</evidence>
<name>F0WV75_9STRA</name>
<feature type="domain" description="Kinesin motor" evidence="10">
    <location>
        <begin position="16"/>
        <end position="415"/>
    </location>
</feature>
<feature type="binding site" evidence="6">
    <location>
        <begin position="108"/>
        <end position="115"/>
    </location>
    <ligand>
        <name>ATP</name>
        <dbReference type="ChEBI" id="CHEBI:30616"/>
    </ligand>
</feature>
<evidence type="ECO:0000256" key="4">
    <source>
        <dbReference type="ARBA" id="ARBA00023054"/>
    </source>
</evidence>
<keyword evidence="4 8" id="KW-0175">Coiled coil</keyword>
<evidence type="ECO:0000313" key="11">
    <source>
        <dbReference type="EMBL" id="CCA25314.1"/>
    </source>
</evidence>
<feature type="region of interest" description="Disordered" evidence="9">
    <location>
        <begin position="659"/>
        <end position="684"/>
    </location>
</feature>
<feature type="region of interest" description="Disordered" evidence="9">
    <location>
        <begin position="560"/>
        <end position="632"/>
    </location>
</feature>
<evidence type="ECO:0000256" key="5">
    <source>
        <dbReference type="ARBA" id="ARBA00023175"/>
    </source>
</evidence>
<reference evidence="11" key="1">
    <citation type="journal article" date="2011" name="PLoS Biol.">
        <title>Gene gain and loss during evolution of obligate parasitism in the white rust pathogen of Arabidopsis thaliana.</title>
        <authorList>
            <person name="Kemen E."/>
            <person name="Gardiner A."/>
            <person name="Schultz-Larsen T."/>
            <person name="Kemen A.C."/>
            <person name="Balmuth A.L."/>
            <person name="Robert-Seilaniantz A."/>
            <person name="Bailey K."/>
            <person name="Holub E."/>
            <person name="Studholme D.J."/>
            <person name="Maclean D."/>
            <person name="Jones J.D."/>
        </authorList>
    </citation>
    <scope>NUCLEOTIDE SEQUENCE</scope>
</reference>
<dbReference type="InterPro" id="IPR027640">
    <property type="entry name" value="Kinesin-like_fam"/>
</dbReference>
<dbReference type="HOGENOM" id="CLU_001485_2_1_1"/>
<feature type="compositionally biased region" description="Polar residues" evidence="9">
    <location>
        <begin position="612"/>
        <end position="632"/>
    </location>
</feature>
<dbReference type="PANTHER" id="PTHR47968:SF13">
    <property type="entry name" value="KINESIN-LIKE PROTEIN KIF19 ISOFORM X1"/>
    <property type="match status" value="1"/>
</dbReference>
<dbReference type="SUPFAM" id="SSF52540">
    <property type="entry name" value="P-loop containing nucleoside triphosphate hydrolases"/>
    <property type="match status" value="1"/>
</dbReference>
<gene>
    <name evidence="11" type="primary">AlNc14C290G10220</name>
    <name evidence="11" type="ORF">ALNC14_114580</name>
</gene>
<dbReference type="PROSITE" id="PS00411">
    <property type="entry name" value="KINESIN_MOTOR_1"/>
    <property type="match status" value="1"/>
</dbReference>
<dbReference type="GO" id="GO:0008017">
    <property type="term" value="F:microtubule binding"/>
    <property type="evidence" value="ECO:0007669"/>
    <property type="project" value="InterPro"/>
</dbReference>
<dbReference type="InterPro" id="IPR001752">
    <property type="entry name" value="Kinesin_motor_dom"/>
</dbReference>
<dbReference type="SMART" id="SM00129">
    <property type="entry name" value="KISc"/>
    <property type="match status" value="1"/>
</dbReference>
<feature type="coiled-coil region" evidence="8">
    <location>
        <begin position="427"/>
        <end position="454"/>
    </location>
</feature>
<evidence type="ECO:0000256" key="2">
    <source>
        <dbReference type="ARBA" id="ARBA00022741"/>
    </source>
</evidence>
<dbReference type="Gene3D" id="3.40.850.10">
    <property type="entry name" value="Kinesin motor domain"/>
    <property type="match status" value="1"/>
</dbReference>
<protein>
    <recommendedName>
        <fullName evidence="7">Kinesin-like protein</fullName>
    </recommendedName>
</protein>
<keyword evidence="3 6" id="KW-0067">ATP-binding</keyword>
<reference evidence="11" key="2">
    <citation type="submission" date="2011-02" db="EMBL/GenBank/DDBJ databases">
        <authorList>
            <person name="MacLean D."/>
        </authorList>
    </citation>
    <scope>NUCLEOTIDE SEQUENCE</scope>
</reference>
<comment type="similarity">
    <text evidence="6 7">Belongs to the TRAFAC class myosin-kinesin ATPase superfamily. Kinesin family.</text>
</comment>
<dbReference type="PRINTS" id="PR00380">
    <property type="entry name" value="KINESINHEAVY"/>
</dbReference>
<dbReference type="GO" id="GO:0003777">
    <property type="term" value="F:microtubule motor activity"/>
    <property type="evidence" value="ECO:0007669"/>
    <property type="project" value="InterPro"/>
</dbReference>
<dbReference type="EMBL" id="FR824335">
    <property type="protein sequence ID" value="CCA25314.1"/>
    <property type="molecule type" value="Genomic_DNA"/>
</dbReference>
<dbReference type="InterPro" id="IPR036961">
    <property type="entry name" value="Kinesin_motor_dom_sf"/>
</dbReference>
<dbReference type="GO" id="GO:0007018">
    <property type="term" value="P:microtubule-based movement"/>
    <property type="evidence" value="ECO:0007669"/>
    <property type="project" value="InterPro"/>
</dbReference>